<protein>
    <submittedName>
        <fullName evidence="4">Prephenate dehydrogenase</fullName>
        <ecNumber evidence="4">1.3.1.12</ecNumber>
    </submittedName>
</protein>
<dbReference type="Pfam" id="PF02153">
    <property type="entry name" value="PDH_N"/>
    <property type="match status" value="1"/>
</dbReference>
<dbReference type="InterPro" id="IPR046826">
    <property type="entry name" value="PDH_N"/>
</dbReference>
<dbReference type="Gene3D" id="3.40.50.720">
    <property type="entry name" value="NAD(P)-binding Rossmann-like Domain"/>
    <property type="match status" value="1"/>
</dbReference>
<dbReference type="Pfam" id="PF20463">
    <property type="entry name" value="PDH_C"/>
    <property type="match status" value="1"/>
</dbReference>
<evidence type="ECO:0000256" key="1">
    <source>
        <dbReference type="ARBA" id="ARBA00007964"/>
    </source>
</evidence>
<dbReference type="PROSITE" id="PS51176">
    <property type="entry name" value="PDH_ADH"/>
    <property type="match status" value="1"/>
</dbReference>
<dbReference type="InterPro" id="IPR003099">
    <property type="entry name" value="Prephen_DH"/>
</dbReference>
<keyword evidence="5" id="KW-1185">Reference proteome</keyword>
<dbReference type="SUPFAM" id="SSF51735">
    <property type="entry name" value="NAD(P)-binding Rossmann-fold domains"/>
    <property type="match status" value="1"/>
</dbReference>
<organism evidence="4 5">
    <name type="scientific">Amycolatopsis magusensis</name>
    <dbReference type="NCBI Taxonomy" id="882444"/>
    <lineage>
        <taxon>Bacteria</taxon>
        <taxon>Bacillati</taxon>
        <taxon>Actinomycetota</taxon>
        <taxon>Actinomycetes</taxon>
        <taxon>Pseudonocardiales</taxon>
        <taxon>Pseudonocardiaceae</taxon>
        <taxon>Amycolatopsis</taxon>
    </lineage>
</organism>
<reference evidence="4 5" key="1">
    <citation type="submission" date="2021-03" db="EMBL/GenBank/DDBJ databases">
        <title>Sequencing the genomes of 1000 actinobacteria strains.</title>
        <authorList>
            <person name="Klenk H.-P."/>
        </authorList>
    </citation>
    <scope>NUCLEOTIDE SEQUENCE [LARGE SCALE GENOMIC DNA]</scope>
    <source>
        <strain evidence="4 5">DSM 45510</strain>
    </source>
</reference>
<dbReference type="EC" id="1.3.1.12" evidence="4"/>
<dbReference type="InterPro" id="IPR050812">
    <property type="entry name" value="Preph/Arog_dehydrog"/>
</dbReference>
<dbReference type="Gene3D" id="1.10.3660.10">
    <property type="entry name" value="6-phosphogluconate dehydrogenase C-terminal like domain"/>
    <property type="match status" value="1"/>
</dbReference>
<gene>
    <name evidence="4" type="ORF">JOM49_000925</name>
</gene>
<proteinExistence type="inferred from homology"/>
<accession>A0ABS4PJ05</accession>
<feature type="domain" description="Prephenate/arogenate dehydrogenase" evidence="3">
    <location>
        <begin position="5"/>
        <end position="289"/>
    </location>
</feature>
<keyword evidence="2 4" id="KW-0560">Oxidoreductase</keyword>
<dbReference type="PANTHER" id="PTHR21363:SF0">
    <property type="entry name" value="PREPHENATE DEHYDROGENASE [NADP(+)]"/>
    <property type="match status" value="1"/>
</dbReference>
<dbReference type="InterPro" id="IPR008927">
    <property type="entry name" value="6-PGluconate_DH-like_C_sf"/>
</dbReference>
<dbReference type="Proteomes" id="UP000741013">
    <property type="component" value="Unassembled WGS sequence"/>
</dbReference>
<evidence type="ECO:0000313" key="5">
    <source>
        <dbReference type="Proteomes" id="UP000741013"/>
    </source>
</evidence>
<evidence type="ECO:0000313" key="4">
    <source>
        <dbReference type="EMBL" id="MBP2179399.1"/>
    </source>
</evidence>
<comment type="similarity">
    <text evidence="1">Belongs to the prephenate/arogenate dehydrogenase family.</text>
</comment>
<dbReference type="InterPro" id="IPR046825">
    <property type="entry name" value="PDH_C"/>
</dbReference>
<evidence type="ECO:0000259" key="3">
    <source>
        <dbReference type="PROSITE" id="PS51176"/>
    </source>
</evidence>
<dbReference type="GO" id="GO:0008977">
    <property type="term" value="F:prephenate dehydrogenase (NAD+) activity"/>
    <property type="evidence" value="ECO:0007669"/>
    <property type="project" value="UniProtKB-EC"/>
</dbReference>
<dbReference type="InterPro" id="IPR036291">
    <property type="entry name" value="NAD(P)-bd_dom_sf"/>
</dbReference>
<dbReference type="SUPFAM" id="SSF48179">
    <property type="entry name" value="6-phosphogluconate dehydrogenase C-terminal domain-like"/>
    <property type="match status" value="1"/>
</dbReference>
<sequence>MTPVRDVCVIGLGLIGGSVLRAAAAAKRTAWGATTSESDAAAARAQGYDAGTDVAAALRRAAENDALVVLAVPLPVVDETLHLVAEHAPNALLTDVTSVKSPVLRAVRRWAPEARYVGGHPMAGTAQSGWDAGDAELFRDSPWVVEIEDDTDLVLWAEVAEFAISLGAHVVPLSASAHDEAVARISHLPHLLAAILATVGAEGGPVAMSLAAGSFRDGTRVAGSRPELVRAMTEGNREALLSVVDDALGRLGAARGSLASTGGLAKTIQAGHQGAQAFADHRAQDRVGVQLSLAAPDAREALRALGERGGRVTGISGDQATAESS</sequence>
<evidence type="ECO:0000256" key="2">
    <source>
        <dbReference type="ARBA" id="ARBA00023002"/>
    </source>
</evidence>
<name>A0ABS4PJ05_9PSEU</name>
<dbReference type="NCBIfam" id="NF005108">
    <property type="entry name" value="PRK06545.1-6"/>
    <property type="match status" value="1"/>
</dbReference>
<dbReference type="PANTHER" id="PTHR21363">
    <property type="entry name" value="PREPHENATE DEHYDROGENASE"/>
    <property type="match status" value="1"/>
</dbReference>
<dbReference type="RefSeq" id="WP_245369231.1">
    <property type="nucleotide sequence ID" value="NZ_JAGGMS010000001.1"/>
</dbReference>
<dbReference type="EMBL" id="JAGGMS010000001">
    <property type="protein sequence ID" value="MBP2179399.1"/>
    <property type="molecule type" value="Genomic_DNA"/>
</dbReference>
<comment type="caution">
    <text evidence="4">The sequence shown here is derived from an EMBL/GenBank/DDBJ whole genome shotgun (WGS) entry which is preliminary data.</text>
</comment>